<evidence type="ECO:0000313" key="9">
    <source>
        <dbReference type="Proteomes" id="UP000070433"/>
    </source>
</evidence>
<dbReference type="InterPro" id="IPR011701">
    <property type="entry name" value="MFS"/>
</dbReference>
<feature type="transmembrane region" description="Helical" evidence="6">
    <location>
        <begin position="257"/>
        <end position="280"/>
    </location>
</feature>
<dbReference type="InterPro" id="IPR020846">
    <property type="entry name" value="MFS_dom"/>
</dbReference>
<sequence length="431" mass="44846">MPWSTSWKKSPTAVLIALLVIHILAHIDRNILIGFSPQITQELQLSNAQYGFLSGGVWVLSFGVMAIFMGTLADRYSRTRVVAAGIAIWSVCTAASGFAQSFEQLVLARLLVASGEAALVPAALSLLAELFTQHRRGTAIGLFFVGIPVGVGLSFLIAGSYGAAQGWRGTFVALGILGVAIALPASLLKESRGQAAGERERGAPFLAQVKAVLAVLAGNRALQLTLAGFVLIHLLFAGLSFAQLWLVRERGLDPAGIARTIGVLQLAFGTLGSVAGGMLGDRFARKFAGGHAAFMVLLVALCGPLMIAFRLAPAGSALFYIGMCAGAFLPLALYGPANAVIQGLVPAHMRSTVAGFNMLLINLFAIALGNFALGFVSDRLAQGGAATPLTTVLLAADLLAVASGLLFWLAARSMRKSGLAPVSRDPMAVAH</sequence>
<gene>
    <name evidence="8" type="ORF">UC35_18770</name>
</gene>
<evidence type="ECO:0000256" key="6">
    <source>
        <dbReference type="SAM" id="Phobius"/>
    </source>
</evidence>
<feature type="transmembrane region" description="Helical" evidence="6">
    <location>
        <begin position="49"/>
        <end position="69"/>
    </location>
</feature>
<evidence type="ECO:0000256" key="4">
    <source>
        <dbReference type="ARBA" id="ARBA00022989"/>
    </source>
</evidence>
<feature type="transmembrane region" description="Helical" evidence="6">
    <location>
        <begin position="106"/>
        <end position="127"/>
    </location>
</feature>
<protein>
    <submittedName>
        <fullName evidence="8">MFS transporter</fullName>
    </submittedName>
</protein>
<dbReference type="Proteomes" id="UP000070433">
    <property type="component" value="Chromosome"/>
</dbReference>
<feature type="transmembrane region" description="Helical" evidence="6">
    <location>
        <begin position="292"/>
        <end position="312"/>
    </location>
</feature>
<keyword evidence="2" id="KW-0813">Transport</keyword>
<feature type="transmembrane region" description="Helical" evidence="6">
    <location>
        <begin position="167"/>
        <end position="188"/>
    </location>
</feature>
<evidence type="ECO:0000256" key="3">
    <source>
        <dbReference type="ARBA" id="ARBA00022692"/>
    </source>
</evidence>
<feature type="transmembrane region" description="Helical" evidence="6">
    <location>
        <begin position="81"/>
        <end position="100"/>
    </location>
</feature>
<keyword evidence="4 6" id="KW-1133">Transmembrane helix</keyword>
<comment type="subcellular location">
    <subcellularLocation>
        <location evidence="1">Membrane</location>
        <topology evidence="1">Multi-pass membrane protein</topology>
    </subcellularLocation>
</comment>
<dbReference type="AlphaFoldDB" id="A0A127JWY3"/>
<dbReference type="SUPFAM" id="SSF103473">
    <property type="entry name" value="MFS general substrate transporter"/>
    <property type="match status" value="1"/>
</dbReference>
<accession>A0A127JWY3</accession>
<keyword evidence="9" id="KW-1185">Reference proteome</keyword>
<evidence type="ECO:0000256" key="2">
    <source>
        <dbReference type="ARBA" id="ARBA00022448"/>
    </source>
</evidence>
<dbReference type="GO" id="GO:0016020">
    <property type="term" value="C:membrane"/>
    <property type="evidence" value="ECO:0007669"/>
    <property type="project" value="UniProtKB-SubCell"/>
</dbReference>
<evidence type="ECO:0000259" key="7">
    <source>
        <dbReference type="PROSITE" id="PS50850"/>
    </source>
</evidence>
<dbReference type="InterPro" id="IPR044770">
    <property type="entry name" value="MFS_spinster-like"/>
</dbReference>
<feature type="transmembrane region" description="Helical" evidence="6">
    <location>
        <begin position="389"/>
        <end position="411"/>
    </location>
</feature>
<name>A0A127JWY3_9BURK</name>
<feature type="transmembrane region" description="Helical" evidence="6">
    <location>
        <begin position="318"/>
        <end position="341"/>
    </location>
</feature>
<reference evidence="8 9" key="1">
    <citation type="journal article" date="2014" name="Int. J. Syst. Evol. Microbiol.">
        <title>Ramlibacter solisilvae sp. nov., isolated from forest soil, and emended description of the genus Ramlibacter.</title>
        <authorList>
            <person name="Lee H.J."/>
            <person name="Lee S.H."/>
            <person name="Lee S.S."/>
            <person name="Lee J.S."/>
            <person name="Kim Y."/>
            <person name="Kim S.C."/>
            <person name="Jeon C.O."/>
        </authorList>
    </citation>
    <scope>NUCLEOTIDE SEQUENCE [LARGE SCALE GENOMIC DNA]</scope>
    <source>
        <strain evidence="8 9">5-10</strain>
    </source>
</reference>
<dbReference type="Pfam" id="PF07690">
    <property type="entry name" value="MFS_1"/>
    <property type="match status" value="1"/>
</dbReference>
<dbReference type="Gene3D" id="1.20.1250.20">
    <property type="entry name" value="MFS general substrate transporter like domains"/>
    <property type="match status" value="1"/>
</dbReference>
<dbReference type="PANTHER" id="PTHR23505:SF79">
    <property type="entry name" value="PROTEIN SPINSTER"/>
    <property type="match status" value="1"/>
</dbReference>
<keyword evidence="3 6" id="KW-0812">Transmembrane</keyword>
<dbReference type="PANTHER" id="PTHR23505">
    <property type="entry name" value="SPINSTER"/>
    <property type="match status" value="1"/>
</dbReference>
<keyword evidence="5 6" id="KW-0472">Membrane</keyword>
<proteinExistence type="predicted"/>
<dbReference type="InterPro" id="IPR036259">
    <property type="entry name" value="MFS_trans_sf"/>
</dbReference>
<dbReference type="PROSITE" id="PS50850">
    <property type="entry name" value="MFS"/>
    <property type="match status" value="1"/>
</dbReference>
<dbReference type="GO" id="GO:0022857">
    <property type="term" value="F:transmembrane transporter activity"/>
    <property type="evidence" value="ECO:0007669"/>
    <property type="project" value="InterPro"/>
</dbReference>
<organism evidence="8 9">
    <name type="scientific">Ramlibacter tataouinensis</name>
    <dbReference type="NCBI Taxonomy" id="94132"/>
    <lineage>
        <taxon>Bacteria</taxon>
        <taxon>Pseudomonadati</taxon>
        <taxon>Pseudomonadota</taxon>
        <taxon>Betaproteobacteria</taxon>
        <taxon>Burkholderiales</taxon>
        <taxon>Comamonadaceae</taxon>
        <taxon>Ramlibacter</taxon>
    </lineage>
</organism>
<feature type="transmembrane region" description="Helical" evidence="6">
    <location>
        <begin position="139"/>
        <end position="161"/>
    </location>
</feature>
<dbReference type="RefSeq" id="WP_061502388.1">
    <property type="nucleotide sequence ID" value="NZ_CP010951.1"/>
</dbReference>
<evidence type="ECO:0000256" key="1">
    <source>
        <dbReference type="ARBA" id="ARBA00004141"/>
    </source>
</evidence>
<feature type="domain" description="Major facilitator superfamily (MFS) profile" evidence="7">
    <location>
        <begin position="14"/>
        <end position="414"/>
    </location>
</feature>
<feature type="transmembrane region" description="Helical" evidence="6">
    <location>
        <begin position="353"/>
        <end position="377"/>
    </location>
</feature>
<feature type="transmembrane region" description="Helical" evidence="6">
    <location>
        <begin position="224"/>
        <end position="245"/>
    </location>
</feature>
<evidence type="ECO:0000313" key="8">
    <source>
        <dbReference type="EMBL" id="AMO24510.1"/>
    </source>
</evidence>
<dbReference type="OrthoDB" id="6057322at2"/>
<dbReference type="EMBL" id="CP010951">
    <property type="protein sequence ID" value="AMO24510.1"/>
    <property type="molecule type" value="Genomic_DNA"/>
</dbReference>
<dbReference type="PATRIC" id="fig|94132.3.peg.3834"/>
<evidence type="ECO:0000256" key="5">
    <source>
        <dbReference type="ARBA" id="ARBA00023136"/>
    </source>
</evidence>